<dbReference type="InterPro" id="IPR044135">
    <property type="entry name" value="Met-tRNA-FMT_C"/>
</dbReference>
<proteinExistence type="predicted"/>
<keyword evidence="2" id="KW-0648">Protein biosynthesis</keyword>
<gene>
    <name evidence="5" type="primary">fmt_50</name>
    <name evidence="5" type="ORF">SDC9_200171</name>
</gene>
<name>A0A645IQA3_9ZZZZ</name>
<organism evidence="5">
    <name type="scientific">bioreactor metagenome</name>
    <dbReference type="NCBI Taxonomy" id="1076179"/>
    <lineage>
        <taxon>unclassified sequences</taxon>
        <taxon>metagenomes</taxon>
        <taxon>ecological metagenomes</taxon>
    </lineage>
</organism>
<sequence>MQALAEGKVQHTPQRHEDATKAPPLTKEMALFDFTAPAAVLHNKIRGLYPWPVAQFEAGGVRIKVNHAEITAGEGRPGEVLSVKPLIVACAQGALRLTEVVPQGKRPMTGQEWAAGRRLKPGDNICP</sequence>
<dbReference type="EC" id="2.1.2.9" evidence="5"/>
<keyword evidence="1 5" id="KW-0808">Transferase</keyword>
<dbReference type="AlphaFoldDB" id="A0A645IQA3"/>
<dbReference type="EMBL" id="VSSQ01118693">
    <property type="protein sequence ID" value="MPN52509.1"/>
    <property type="molecule type" value="Genomic_DNA"/>
</dbReference>
<dbReference type="InterPro" id="IPR011034">
    <property type="entry name" value="Formyl_transferase-like_C_sf"/>
</dbReference>
<dbReference type="InterPro" id="IPR005793">
    <property type="entry name" value="Formyl_trans_C"/>
</dbReference>
<protein>
    <submittedName>
        <fullName evidence="5">Methionyl-tRNA formyltransferase</fullName>
        <ecNumber evidence="5">2.1.2.9</ecNumber>
    </submittedName>
</protein>
<evidence type="ECO:0000256" key="1">
    <source>
        <dbReference type="ARBA" id="ARBA00022679"/>
    </source>
</evidence>
<reference evidence="5" key="1">
    <citation type="submission" date="2019-08" db="EMBL/GenBank/DDBJ databases">
        <authorList>
            <person name="Kucharzyk K."/>
            <person name="Murdoch R.W."/>
            <person name="Higgins S."/>
            <person name="Loffler F."/>
        </authorList>
    </citation>
    <scope>NUCLEOTIDE SEQUENCE</scope>
</reference>
<feature type="region of interest" description="Disordered" evidence="3">
    <location>
        <begin position="1"/>
        <end position="22"/>
    </location>
</feature>
<evidence type="ECO:0000256" key="2">
    <source>
        <dbReference type="ARBA" id="ARBA00022917"/>
    </source>
</evidence>
<dbReference type="Gene3D" id="3.40.50.12230">
    <property type="match status" value="1"/>
</dbReference>
<evidence type="ECO:0000313" key="5">
    <source>
        <dbReference type="EMBL" id="MPN52509.1"/>
    </source>
</evidence>
<comment type="caution">
    <text evidence="5">The sequence shown here is derived from an EMBL/GenBank/DDBJ whole genome shotgun (WGS) entry which is preliminary data.</text>
</comment>
<accession>A0A645IQA3</accession>
<dbReference type="CDD" id="cd08704">
    <property type="entry name" value="Met_tRNA_FMT_C"/>
    <property type="match status" value="1"/>
</dbReference>
<dbReference type="SUPFAM" id="SSF50486">
    <property type="entry name" value="FMT C-terminal domain-like"/>
    <property type="match status" value="1"/>
</dbReference>
<evidence type="ECO:0000259" key="4">
    <source>
        <dbReference type="Pfam" id="PF02911"/>
    </source>
</evidence>
<evidence type="ECO:0000256" key="3">
    <source>
        <dbReference type="SAM" id="MobiDB-lite"/>
    </source>
</evidence>
<feature type="domain" description="Formyl transferase C-terminal" evidence="4">
    <location>
        <begin position="25"/>
        <end position="117"/>
    </location>
</feature>
<dbReference type="Pfam" id="PF02911">
    <property type="entry name" value="Formyl_trans_C"/>
    <property type="match status" value="1"/>
</dbReference>
<dbReference type="GO" id="GO:0004479">
    <property type="term" value="F:methionyl-tRNA formyltransferase activity"/>
    <property type="evidence" value="ECO:0007669"/>
    <property type="project" value="UniProtKB-EC"/>
</dbReference>